<proteinExistence type="predicted"/>
<dbReference type="SUPFAM" id="SSF53850">
    <property type="entry name" value="Periplasmic binding protein-like II"/>
    <property type="match status" value="1"/>
</dbReference>
<organism evidence="2 3">
    <name type="scientific">Pseudonocardia kongjuensis</name>
    <dbReference type="NCBI Taxonomy" id="102227"/>
    <lineage>
        <taxon>Bacteria</taxon>
        <taxon>Bacillati</taxon>
        <taxon>Actinomycetota</taxon>
        <taxon>Actinomycetes</taxon>
        <taxon>Pseudonocardiales</taxon>
        <taxon>Pseudonocardiaceae</taxon>
        <taxon>Pseudonocardia</taxon>
    </lineage>
</organism>
<sequence length="330" mass="33432">MRHNRVWVLAAAASVLALLAGCGGQQSATAANTAPTGACEVTEPVRISIATGNASGVFYALGGGIAEVLGRTTGGTVRANAAETGASVQNVEQLGTGDYQIAFSTADTAVDAVRGTGSFAPEPRKIVALARLYTSTVQVVVRKDRNIASLADLDGKRVSTGSPRSGTEVVANRLLETAGVQAHAQRLDLGTSVDGLRDGSLDALIWVGGLPTPALIDLFASAGDEVSLLDIAAVLPAMERLNAAYEPGSVPAAVYGTEADTPSIGVGNYLLARDDIDPALACVVTTAVVENVEQLTTVNRAAAEISAETIGETGEVPLAPGSLQAVEGLG</sequence>
<feature type="chain" id="PRO_5045748364" evidence="1">
    <location>
        <begin position="31"/>
        <end position="330"/>
    </location>
</feature>
<comment type="caution">
    <text evidence="2">The sequence shown here is derived from an EMBL/GenBank/DDBJ whole genome shotgun (WGS) entry which is preliminary data.</text>
</comment>
<dbReference type="Proteomes" id="UP001501414">
    <property type="component" value="Unassembled WGS sequence"/>
</dbReference>
<protein>
    <submittedName>
        <fullName evidence="2">TAXI family TRAP transporter solute-binding subunit</fullName>
    </submittedName>
</protein>
<keyword evidence="3" id="KW-1185">Reference proteome</keyword>
<dbReference type="PROSITE" id="PS51257">
    <property type="entry name" value="PROKAR_LIPOPROTEIN"/>
    <property type="match status" value="1"/>
</dbReference>
<evidence type="ECO:0000313" key="3">
    <source>
        <dbReference type="Proteomes" id="UP001501414"/>
    </source>
</evidence>
<gene>
    <name evidence="2" type="ORF">GCM10009613_52550</name>
</gene>
<dbReference type="RefSeq" id="WP_344027219.1">
    <property type="nucleotide sequence ID" value="NZ_BAAAJK010000039.1"/>
</dbReference>
<evidence type="ECO:0000313" key="2">
    <source>
        <dbReference type="EMBL" id="GAA1398425.1"/>
    </source>
</evidence>
<evidence type="ECO:0000256" key="1">
    <source>
        <dbReference type="SAM" id="SignalP"/>
    </source>
</evidence>
<reference evidence="3" key="1">
    <citation type="journal article" date="2019" name="Int. J. Syst. Evol. Microbiol.">
        <title>The Global Catalogue of Microorganisms (GCM) 10K type strain sequencing project: providing services to taxonomists for standard genome sequencing and annotation.</title>
        <authorList>
            <consortium name="The Broad Institute Genomics Platform"/>
            <consortium name="The Broad Institute Genome Sequencing Center for Infectious Disease"/>
            <person name="Wu L."/>
            <person name="Ma J."/>
        </authorList>
    </citation>
    <scope>NUCLEOTIDE SEQUENCE [LARGE SCALE GENOMIC DNA]</scope>
    <source>
        <strain evidence="3">JCM 11896</strain>
    </source>
</reference>
<accession>A0ABP4IXI5</accession>
<dbReference type="NCBIfam" id="TIGR02122">
    <property type="entry name" value="TRAP_TAXI"/>
    <property type="match status" value="1"/>
</dbReference>
<dbReference type="Gene3D" id="3.40.190.10">
    <property type="entry name" value="Periplasmic binding protein-like II"/>
    <property type="match status" value="2"/>
</dbReference>
<dbReference type="EMBL" id="BAAAJK010000039">
    <property type="protein sequence ID" value="GAA1398425.1"/>
    <property type="molecule type" value="Genomic_DNA"/>
</dbReference>
<feature type="signal peptide" evidence="1">
    <location>
        <begin position="1"/>
        <end position="30"/>
    </location>
</feature>
<keyword evidence="1" id="KW-0732">Signal</keyword>
<name>A0ABP4IXI5_9PSEU</name>
<dbReference type="InterPro" id="IPR011852">
    <property type="entry name" value="TRAP_TAXI"/>
</dbReference>
<dbReference type="PANTHER" id="PTHR42941">
    <property type="entry name" value="SLL1037 PROTEIN"/>
    <property type="match status" value="1"/>
</dbReference>
<dbReference type="PANTHER" id="PTHR42941:SF1">
    <property type="entry name" value="SLL1037 PROTEIN"/>
    <property type="match status" value="1"/>
</dbReference>
<dbReference type="Pfam" id="PF16868">
    <property type="entry name" value="NMT1_3"/>
    <property type="match status" value="1"/>
</dbReference>